<dbReference type="CDD" id="cd00160">
    <property type="entry name" value="RhoGEF"/>
    <property type="match status" value="1"/>
</dbReference>
<dbReference type="InParanoid" id="A0A803XKM7"/>
<dbReference type="PROSITE" id="PS50010">
    <property type="entry name" value="DH_2"/>
    <property type="match status" value="1"/>
</dbReference>
<sequence>MDLSDSDRPVSFSSTSSSASSRDSHCSFGSRMTLVSNSHLGLFNQEKETGAIKLELVPARRFSSNKPRKNTPAEHEDPEESLEKKLSTPRKAEPKGAGKNCAMSLVTEPTSPKLLYVDRVVQEILETERMYVQDLKSIVKDYLDCITDQSKLPLGTEERSALFGNIRDIYHFNSELLQDLENCENDPVAIADCFVSKSEDFHIYTQYCTNYPRSVAVLTECMRNKTLAKFFRERQEALQHSLPLGSYLLKPVQRILKYHLLLHVSTHLKSIPFRAAALQWFLPLIQDLMIRTVLGFFRHFILGVFDFYTWQLFLSSSLHNICICFSWGMYGNYFRHVESVCASK</sequence>
<dbReference type="Ensembl" id="ENSMGAT00000026326.1">
    <property type="protein sequence ID" value="ENSMGAP00000020073.1"/>
    <property type="gene ID" value="ENSMGAG00000021541.1"/>
</dbReference>
<dbReference type="GO" id="GO:0031267">
    <property type="term" value="F:small GTPase binding"/>
    <property type="evidence" value="ECO:0007669"/>
    <property type="project" value="TreeGrafter"/>
</dbReference>
<organism evidence="3 4">
    <name type="scientific">Meleagris gallopavo</name>
    <name type="common">Wild turkey</name>
    <dbReference type="NCBI Taxonomy" id="9103"/>
    <lineage>
        <taxon>Eukaryota</taxon>
        <taxon>Metazoa</taxon>
        <taxon>Chordata</taxon>
        <taxon>Craniata</taxon>
        <taxon>Vertebrata</taxon>
        <taxon>Euteleostomi</taxon>
        <taxon>Archelosauria</taxon>
        <taxon>Archosauria</taxon>
        <taxon>Dinosauria</taxon>
        <taxon>Saurischia</taxon>
        <taxon>Theropoda</taxon>
        <taxon>Coelurosauria</taxon>
        <taxon>Aves</taxon>
        <taxon>Neognathae</taxon>
        <taxon>Galloanserae</taxon>
        <taxon>Galliformes</taxon>
        <taxon>Phasianidae</taxon>
        <taxon>Meleagridinae</taxon>
        <taxon>Meleagris</taxon>
    </lineage>
</organism>
<feature type="region of interest" description="Disordered" evidence="1">
    <location>
        <begin position="1"/>
        <end position="29"/>
    </location>
</feature>
<proteinExistence type="predicted"/>
<dbReference type="PANTHER" id="PTHR45924:SF1">
    <property type="entry name" value="PLECKSTRIN HOMOLOGY DOMAIN-CONTAINING FAMILY G MEMBER 1"/>
    <property type="match status" value="1"/>
</dbReference>
<dbReference type="Gene3D" id="1.20.900.10">
    <property type="entry name" value="Dbl homology (DH) domain"/>
    <property type="match status" value="1"/>
</dbReference>
<evidence type="ECO:0000313" key="3">
    <source>
        <dbReference type="Ensembl" id="ENSMGAP00000020073.1"/>
    </source>
</evidence>
<feature type="region of interest" description="Disordered" evidence="1">
    <location>
        <begin position="54"/>
        <end position="103"/>
    </location>
</feature>
<dbReference type="Pfam" id="PF00621">
    <property type="entry name" value="RhoGEF"/>
    <property type="match status" value="1"/>
</dbReference>
<reference evidence="3 4" key="1">
    <citation type="journal article" date="2010" name="PLoS Biol.">
        <title>Multi-platform next-generation sequencing of the domestic turkey (Meleagris gallopavo): genome assembly and analysis.</title>
        <authorList>
            <person name="Dalloul R.A."/>
            <person name="Long J.A."/>
            <person name="Zimin A.V."/>
            <person name="Aslam L."/>
            <person name="Beal K."/>
            <person name="Blomberg L.A."/>
            <person name="Bouffard P."/>
            <person name="Burt D.W."/>
            <person name="Crasta O."/>
            <person name="Crooijmans R.P."/>
            <person name="Cooper K."/>
            <person name="Coulombe R.A."/>
            <person name="De S."/>
            <person name="Delany M.E."/>
            <person name="Dodgson J.B."/>
            <person name="Dong J.J."/>
            <person name="Evans C."/>
            <person name="Frederickson K.M."/>
            <person name="Flicek P."/>
            <person name="Florea L."/>
            <person name="Folkerts O."/>
            <person name="Groenen M.A."/>
            <person name="Harkins T.T."/>
            <person name="Herrero J."/>
            <person name="Hoffmann S."/>
            <person name="Megens H.J."/>
            <person name="Jiang A."/>
            <person name="de Jong P."/>
            <person name="Kaiser P."/>
            <person name="Kim H."/>
            <person name="Kim K.W."/>
            <person name="Kim S."/>
            <person name="Langenberger D."/>
            <person name="Lee M.K."/>
            <person name="Lee T."/>
            <person name="Mane S."/>
            <person name="Marcais G."/>
            <person name="Marz M."/>
            <person name="McElroy A.P."/>
            <person name="Modise T."/>
            <person name="Nefedov M."/>
            <person name="Notredame C."/>
            <person name="Paton I.R."/>
            <person name="Payne W.S."/>
            <person name="Pertea G."/>
            <person name="Prickett D."/>
            <person name="Puiu D."/>
            <person name="Qioa D."/>
            <person name="Raineri E."/>
            <person name="Ruffier M."/>
            <person name="Salzberg S.L."/>
            <person name="Schatz M.C."/>
            <person name="Scheuring C."/>
            <person name="Schmidt C.J."/>
            <person name="Schroeder S."/>
            <person name="Searle S.M."/>
            <person name="Smith E.J."/>
            <person name="Smith J."/>
            <person name="Sonstegard T.S."/>
            <person name="Stadler P.F."/>
            <person name="Tafer H."/>
            <person name="Tu Z.J."/>
            <person name="Van Tassell C.P."/>
            <person name="Vilella A.J."/>
            <person name="Williams K.P."/>
            <person name="Yorke J.A."/>
            <person name="Zhang L."/>
            <person name="Zhang H.B."/>
            <person name="Zhang X."/>
            <person name="Zhang Y."/>
            <person name="Reed K.M."/>
        </authorList>
    </citation>
    <scope>NUCLEOTIDE SEQUENCE [LARGE SCALE GENOMIC DNA]</scope>
</reference>
<evidence type="ECO:0000313" key="4">
    <source>
        <dbReference type="Proteomes" id="UP000001645"/>
    </source>
</evidence>
<dbReference type="SMART" id="SM00325">
    <property type="entry name" value="RhoGEF"/>
    <property type="match status" value="1"/>
</dbReference>
<name>A0A803XKM7_MELGA</name>
<evidence type="ECO:0000256" key="1">
    <source>
        <dbReference type="SAM" id="MobiDB-lite"/>
    </source>
</evidence>
<dbReference type="GeneTree" id="ENSGT00940000157723"/>
<feature type="domain" description="DH" evidence="2">
    <location>
        <begin position="116"/>
        <end position="263"/>
    </location>
</feature>
<dbReference type="SUPFAM" id="SSF48065">
    <property type="entry name" value="DBL homology domain (DH-domain)"/>
    <property type="match status" value="1"/>
</dbReference>
<accession>A0A803XKM7</accession>
<evidence type="ECO:0000259" key="2">
    <source>
        <dbReference type="PROSITE" id="PS50010"/>
    </source>
</evidence>
<dbReference type="Proteomes" id="UP000001645">
    <property type="component" value="Chromosome 2"/>
</dbReference>
<feature type="compositionally biased region" description="Basic and acidic residues" evidence="1">
    <location>
        <begin position="71"/>
        <end position="96"/>
    </location>
</feature>
<dbReference type="GO" id="GO:0005085">
    <property type="term" value="F:guanyl-nucleotide exchange factor activity"/>
    <property type="evidence" value="ECO:0007669"/>
    <property type="project" value="InterPro"/>
</dbReference>
<reference evidence="3" key="2">
    <citation type="submission" date="2025-08" db="UniProtKB">
        <authorList>
            <consortium name="Ensembl"/>
        </authorList>
    </citation>
    <scope>IDENTIFICATION</scope>
</reference>
<dbReference type="InterPro" id="IPR035899">
    <property type="entry name" value="DBL_dom_sf"/>
</dbReference>
<feature type="compositionally biased region" description="Low complexity" evidence="1">
    <location>
        <begin position="9"/>
        <end position="21"/>
    </location>
</feature>
<dbReference type="AlphaFoldDB" id="A0A803XKM7"/>
<reference evidence="3" key="3">
    <citation type="submission" date="2025-09" db="UniProtKB">
        <authorList>
            <consortium name="Ensembl"/>
        </authorList>
    </citation>
    <scope>IDENTIFICATION</scope>
</reference>
<dbReference type="PANTHER" id="PTHR45924">
    <property type="entry name" value="FI17866P1"/>
    <property type="match status" value="1"/>
</dbReference>
<dbReference type="InterPro" id="IPR000219">
    <property type="entry name" value="DH_dom"/>
</dbReference>
<keyword evidence="4" id="KW-1185">Reference proteome</keyword>
<protein>
    <recommendedName>
        <fullName evidence="2">DH domain-containing protein</fullName>
    </recommendedName>
</protein>